<dbReference type="InterPro" id="IPR035892">
    <property type="entry name" value="C2_domain_sf"/>
</dbReference>
<dbReference type="PANTHER" id="PTHR47112:SF1">
    <property type="entry name" value="PX DOMAIN-CONTAINING PROTEIN"/>
    <property type="match status" value="1"/>
</dbReference>
<evidence type="ECO:0000313" key="4">
    <source>
        <dbReference type="EMBL" id="CAD8477815.1"/>
    </source>
</evidence>
<sequence>MEIPKLSLTSRFHIFKWLSAFPRWKVVSGYLVFQFFILLVMSLGLRFGPVGQLASSLPRPGSLLVFCDDVKYQGKMEVWLKEVQGLSGGRVVSPFAAISMNGKMVDNREARFGWSSKLRRPTYFDSSNPVWNDKKYFCVPQGNVSILLHIFDFHFIGANDEIATGNISDVLQLAVAQHASRVQPEHTLLLSKPGGGGGGSVTLAIRFFPSMTYDEVIGSLDTGDVILFSGATRSGKFIEVATESQFSHIGLVLRDNTSLMVIESSTNRANLHDCDTGKISSGVEKLWLQDKIFCAFYNRVAIRRLHLLPASSSSSPSFPSSLAPPASRAELDQRVRRFYARHAGTPYEEFKLDMVKAEFNQNHKFDNSSLFCSEFVAYAFRSIGVFASSELPSNVLPNEFSTEKDNTLLSSDVYLENEIYIRKPQQWSKGRCYMLPNTCGCGKQQTAYDITFACWSQPCGSMFALWFGALWDAGLGLSLEIFIFDLVVLWGSSVLLVNVFILRTHQLWLAQTKKISPEEGGGEEGGGRGEDEIGGVAEEEGPMGESANEVRGMYGEAAGKLEVVTLGQSKEVGERLETTVNDE</sequence>
<evidence type="ECO:0000256" key="2">
    <source>
        <dbReference type="SAM" id="Phobius"/>
    </source>
</evidence>
<gene>
    <name evidence="4" type="ORF">HPHI1048_LOCUS7072</name>
</gene>
<keyword evidence="2" id="KW-1133">Transmembrane helix</keyword>
<dbReference type="SUPFAM" id="SSF54001">
    <property type="entry name" value="Cysteine proteinases"/>
    <property type="match status" value="1"/>
</dbReference>
<name>A0A7S0HET7_9CRYP</name>
<dbReference type="PROSITE" id="PS50004">
    <property type="entry name" value="C2"/>
    <property type="match status" value="1"/>
</dbReference>
<dbReference type="Gene3D" id="3.90.1720.10">
    <property type="entry name" value="endopeptidase domain like (from Nostoc punctiforme)"/>
    <property type="match status" value="1"/>
</dbReference>
<dbReference type="InterPro" id="IPR038765">
    <property type="entry name" value="Papain-like_cys_pep_sf"/>
</dbReference>
<evidence type="ECO:0000259" key="3">
    <source>
        <dbReference type="PROSITE" id="PS50004"/>
    </source>
</evidence>
<dbReference type="AlphaFoldDB" id="A0A7S0HET7"/>
<dbReference type="Gene3D" id="2.60.40.150">
    <property type="entry name" value="C2 domain"/>
    <property type="match status" value="1"/>
</dbReference>
<feature type="region of interest" description="Disordered" evidence="1">
    <location>
        <begin position="516"/>
        <end position="549"/>
    </location>
</feature>
<keyword evidence="2" id="KW-0812">Transmembrane</keyword>
<protein>
    <recommendedName>
        <fullName evidence="3">C2 domain-containing protein</fullName>
    </recommendedName>
</protein>
<dbReference type="SUPFAM" id="SSF49562">
    <property type="entry name" value="C2 domain (Calcium/lipid-binding domain, CaLB)"/>
    <property type="match status" value="1"/>
</dbReference>
<reference evidence="4" key="1">
    <citation type="submission" date="2021-01" db="EMBL/GenBank/DDBJ databases">
        <authorList>
            <person name="Corre E."/>
            <person name="Pelletier E."/>
            <person name="Niang G."/>
            <person name="Scheremetjew M."/>
            <person name="Finn R."/>
            <person name="Kale V."/>
            <person name="Holt S."/>
            <person name="Cochrane G."/>
            <person name="Meng A."/>
            <person name="Brown T."/>
            <person name="Cohen L."/>
        </authorList>
    </citation>
    <scope>NUCLEOTIDE SEQUENCE</scope>
    <source>
        <strain evidence="4">CCMP325</strain>
    </source>
</reference>
<feature type="domain" description="C2" evidence="3">
    <location>
        <begin position="49"/>
        <end position="183"/>
    </location>
</feature>
<dbReference type="PANTHER" id="PTHR47112">
    <property type="entry name" value="PX DOMAIN-CONTAINING PROTEIN"/>
    <property type="match status" value="1"/>
</dbReference>
<dbReference type="InterPro" id="IPR000008">
    <property type="entry name" value="C2_dom"/>
</dbReference>
<evidence type="ECO:0000256" key="1">
    <source>
        <dbReference type="SAM" id="MobiDB-lite"/>
    </source>
</evidence>
<dbReference type="EMBL" id="HBEO01010103">
    <property type="protein sequence ID" value="CAD8477815.1"/>
    <property type="molecule type" value="Transcribed_RNA"/>
</dbReference>
<keyword evidence="2" id="KW-0472">Membrane</keyword>
<feature type="transmembrane region" description="Helical" evidence="2">
    <location>
        <begin position="481"/>
        <end position="502"/>
    </location>
</feature>
<accession>A0A7S0HET7</accession>
<organism evidence="4">
    <name type="scientific">Hanusia phi</name>
    <dbReference type="NCBI Taxonomy" id="3032"/>
    <lineage>
        <taxon>Eukaryota</taxon>
        <taxon>Cryptophyceae</taxon>
        <taxon>Pyrenomonadales</taxon>
        <taxon>Geminigeraceae</taxon>
        <taxon>Hanusia</taxon>
    </lineage>
</organism>
<feature type="transmembrane region" description="Helical" evidence="2">
    <location>
        <begin position="27"/>
        <end position="47"/>
    </location>
</feature>
<proteinExistence type="predicted"/>